<dbReference type="KEGG" id="rmm:ROSMUCSMR3_02113"/>
<feature type="domain" description="DUF5666" evidence="2">
    <location>
        <begin position="269"/>
        <end position="308"/>
    </location>
</feature>
<dbReference type="GO" id="GO:0009055">
    <property type="term" value="F:electron transfer activity"/>
    <property type="evidence" value="ECO:0007669"/>
    <property type="project" value="InterPro"/>
</dbReference>
<dbReference type="EMBL" id="CP020474">
    <property type="protein sequence ID" value="ARE83587.1"/>
    <property type="molecule type" value="Genomic_DNA"/>
</dbReference>
<evidence type="ECO:0000259" key="2">
    <source>
        <dbReference type="Pfam" id="PF18914"/>
    </source>
</evidence>
<evidence type="ECO:0000313" key="4">
    <source>
        <dbReference type="Proteomes" id="UP000192273"/>
    </source>
</evidence>
<dbReference type="InterPro" id="IPR036909">
    <property type="entry name" value="Cyt_c-like_dom_sf"/>
</dbReference>
<dbReference type="Pfam" id="PF18914">
    <property type="entry name" value="DUF5666"/>
    <property type="match status" value="1"/>
</dbReference>
<dbReference type="PANTHER" id="PTHR35889">
    <property type="entry name" value="CYCLOINULO-OLIGOSACCHARIDE FRUCTANOTRANSFERASE-RELATED"/>
    <property type="match status" value="1"/>
</dbReference>
<evidence type="ECO:0000313" key="3">
    <source>
        <dbReference type="EMBL" id="ARE83587.1"/>
    </source>
</evidence>
<dbReference type="GO" id="GO:0020037">
    <property type="term" value="F:heme binding"/>
    <property type="evidence" value="ECO:0007669"/>
    <property type="project" value="InterPro"/>
</dbReference>
<dbReference type="OrthoDB" id="9809746at2"/>
<dbReference type="InterPro" id="IPR043724">
    <property type="entry name" value="DUF5666"/>
</dbReference>
<proteinExistence type="predicted"/>
<organism evidence="3 4">
    <name type="scientific">Roseovarius mucosus</name>
    <dbReference type="NCBI Taxonomy" id="215743"/>
    <lineage>
        <taxon>Bacteria</taxon>
        <taxon>Pseudomonadati</taxon>
        <taxon>Pseudomonadota</taxon>
        <taxon>Alphaproteobacteria</taxon>
        <taxon>Rhodobacterales</taxon>
        <taxon>Roseobacteraceae</taxon>
        <taxon>Roseovarius</taxon>
    </lineage>
</organism>
<keyword evidence="4" id="KW-1185">Reference proteome</keyword>
<dbReference type="RefSeq" id="WP_081507273.1">
    <property type="nucleotide sequence ID" value="NZ_CP020474.1"/>
</dbReference>
<dbReference type="PANTHER" id="PTHR35889:SF3">
    <property type="entry name" value="F-BOX DOMAIN-CONTAINING PROTEIN"/>
    <property type="match status" value="1"/>
</dbReference>
<dbReference type="Pfam" id="PF07635">
    <property type="entry name" value="PSCyt1"/>
    <property type="match status" value="2"/>
</dbReference>
<dbReference type="Proteomes" id="UP000192273">
    <property type="component" value="Chromosome"/>
</dbReference>
<evidence type="ECO:0000259" key="1">
    <source>
        <dbReference type="Pfam" id="PF07635"/>
    </source>
</evidence>
<protein>
    <submittedName>
        <fullName evidence="3">Planctomycete cytochrome C</fullName>
    </submittedName>
</protein>
<name>A0A1V0RP80_9RHOB</name>
<dbReference type="AlphaFoldDB" id="A0A1V0RP80"/>
<gene>
    <name evidence="3" type="ORF">ROSMUCSMR3_02113</name>
</gene>
<feature type="domain" description="Cytochrome C Planctomycete-type" evidence="1">
    <location>
        <begin position="161"/>
        <end position="218"/>
    </location>
</feature>
<dbReference type="InterPro" id="IPR011429">
    <property type="entry name" value="Cyt_c_Planctomycete-type"/>
</dbReference>
<accession>A0A1V0RP80</accession>
<sequence>MALQIKRAKMGICVVASNAIGWAMVLIGLGSAAQAETWDVVLPIFEERCVACHSGEFAPLALRLETYEFLMSGSENGAVVLPSDAAGSPLIARVEGRAEPRMPLDGPPFLDEAQIALLRGWVDAGAPGPSKPTELPLATEDPLADGIVTYPEVRRIFGQRCIECHSDNGKYETPPEALRLDTLADILRGGDRIAVIPGNPVASEVMRRVRGLSDPRMPLDGPPWLEETDIALLEAWIEGGARDAEGTPAPIPVGGRVRLRGTLSAPNAVDGAVFATHAGTEIRDAVQQGDRVELRARIAADGTLVAERLRAR</sequence>
<feature type="domain" description="Cytochrome C Planctomycete-type" evidence="1">
    <location>
        <begin position="49"/>
        <end position="103"/>
    </location>
</feature>
<dbReference type="SUPFAM" id="SSF46626">
    <property type="entry name" value="Cytochrome c"/>
    <property type="match status" value="1"/>
</dbReference>
<reference evidence="3 4" key="1">
    <citation type="submission" date="2017-03" db="EMBL/GenBank/DDBJ databases">
        <title>Genome Sequence of Roseovarius mucosus strain SMR3 Isolated from a culture of the Diatom Skeletonema marinoi.</title>
        <authorList>
            <person name="Topel M."/>
            <person name="Pinder M."/>
            <person name="Johansson O.N."/>
            <person name="Kourtchenko O."/>
            <person name="Godhe A."/>
            <person name="Clarke A.K."/>
        </authorList>
    </citation>
    <scope>NUCLEOTIDE SEQUENCE [LARGE SCALE GENOMIC DNA]</scope>
    <source>
        <strain evidence="3 4">SMR3</strain>
    </source>
</reference>